<organism evidence="2 3">
    <name type="scientific">Eumeta variegata</name>
    <name type="common">Bagworm moth</name>
    <name type="synonym">Eumeta japonica</name>
    <dbReference type="NCBI Taxonomy" id="151549"/>
    <lineage>
        <taxon>Eukaryota</taxon>
        <taxon>Metazoa</taxon>
        <taxon>Ecdysozoa</taxon>
        <taxon>Arthropoda</taxon>
        <taxon>Hexapoda</taxon>
        <taxon>Insecta</taxon>
        <taxon>Pterygota</taxon>
        <taxon>Neoptera</taxon>
        <taxon>Endopterygota</taxon>
        <taxon>Lepidoptera</taxon>
        <taxon>Glossata</taxon>
        <taxon>Ditrysia</taxon>
        <taxon>Tineoidea</taxon>
        <taxon>Psychidae</taxon>
        <taxon>Oiketicinae</taxon>
        <taxon>Eumeta</taxon>
    </lineage>
</organism>
<evidence type="ECO:0000313" key="3">
    <source>
        <dbReference type="Proteomes" id="UP000299102"/>
    </source>
</evidence>
<protein>
    <submittedName>
        <fullName evidence="2">Uncharacterized protein</fullName>
    </submittedName>
</protein>
<evidence type="ECO:0000313" key="2">
    <source>
        <dbReference type="EMBL" id="GBP86886.1"/>
    </source>
</evidence>
<accession>A0A4C1ZE81</accession>
<sequence>MAHRQSDAGGVRLRATADARCGRFTSRMRNAERAIRFAVHRCADAKIKAHRERSKIYSTRARMDEMASSGRARRCARSAERCGKMIRVTAERVVNLCHSTERMDEMARSASNAERTAMRRYRRA</sequence>
<dbReference type="AlphaFoldDB" id="A0A4C1ZE81"/>
<feature type="region of interest" description="Disordered" evidence="1">
    <location>
        <begin position="104"/>
        <end position="124"/>
    </location>
</feature>
<dbReference type="Proteomes" id="UP000299102">
    <property type="component" value="Unassembled WGS sequence"/>
</dbReference>
<gene>
    <name evidence="2" type="ORF">EVAR_83485_1</name>
</gene>
<keyword evidence="3" id="KW-1185">Reference proteome</keyword>
<proteinExistence type="predicted"/>
<comment type="caution">
    <text evidence="2">The sequence shown here is derived from an EMBL/GenBank/DDBJ whole genome shotgun (WGS) entry which is preliminary data.</text>
</comment>
<evidence type="ECO:0000256" key="1">
    <source>
        <dbReference type="SAM" id="MobiDB-lite"/>
    </source>
</evidence>
<name>A0A4C1ZE81_EUMVA</name>
<reference evidence="2 3" key="1">
    <citation type="journal article" date="2019" name="Commun. Biol.">
        <title>The bagworm genome reveals a unique fibroin gene that provides high tensile strength.</title>
        <authorList>
            <person name="Kono N."/>
            <person name="Nakamura H."/>
            <person name="Ohtoshi R."/>
            <person name="Tomita M."/>
            <person name="Numata K."/>
            <person name="Arakawa K."/>
        </authorList>
    </citation>
    <scope>NUCLEOTIDE SEQUENCE [LARGE SCALE GENOMIC DNA]</scope>
</reference>
<dbReference type="EMBL" id="BGZK01001822">
    <property type="protein sequence ID" value="GBP86886.1"/>
    <property type="molecule type" value="Genomic_DNA"/>
</dbReference>